<protein>
    <submittedName>
        <fullName evidence="1">Uncharacterized protein</fullName>
    </submittedName>
</protein>
<sequence length="167" mass="18600">MRKTLPPLQGYDPLSDMSPSKHSTIIVPATGARYAQRIPHPGTRPFIKNQITKQQQSDLRKISPIMALSMSRPLLKEVHPVICHGPINQATSPPGGVYHRIIHVCTWCNVYGNSISGNQKSYKPIGKFPPFSPSPSACYPPPCWDDLLSEGQLMLYKKRLELALLSE</sequence>
<comment type="caution">
    <text evidence="1">The sequence shown here is derived from an EMBL/GenBank/DDBJ whole genome shotgun (WGS) entry which is preliminary data.</text>
</comment>
<dbReference type="Proteomes" id="UP000499080">
    <property type="component" value="Unassembled WGS sequence"/>
</dbReference>
<evidence type="ECO:0000313" key="1">
    <source>
        <dbReference type="EMBL" id="GBN21760.1"/>
    </source>
</evidence>
<name>A0A4Y2M5Q0_ARAVE</name>
<gene>
    <name evidence="1" type="ORF">AVEN_206570_1</name>
</gene>
<dbReference type="AlphaFoldDB" id="A0A4Y2M5Q0"/>
<accession>A0A4Y2M5Q0</accession>
<proteinExistence type="predicted"/>
<evidence type="ECO:0000313" key="2">
    <source>
        <dbReference type="Proteomes" id="UP000499080"/>
    </source>
</evidence>
<reference evidence="1 2" key="1">
    <citation type="journal article" date="2019" name="Sci. Rep.">
        <title>Orb-weaving spider Araneus ventricosus genome elucidates the spidroin gene catalogue.</title>
        <authorList>
            <person name="Kono N."/>
            <person name="Nakamura H."/>
            <person name="Ohtoshi R."/>
            <person name="Moran D.A.P."/>
            <person name="Shinohara A."/>
            <person name="Yoshida Y."/>
            <person name="Fujiwara M."/>
            <person name="Mori M."/>
            <person name="Tomita M."/>
            <person name="Arakawa K."/>
        </authorList>
    </citation>
    <scope>NUCLEOTIDE SEQUENCE [LARGE SCALE GENOMIC DNA]</scope>
</reference>
<organism evidence="1 2">
    <name type="scientific">Araneus ventricosus</name>
    <name type="common">Orbweaver spider</name>
    <name type="synonym">Epeira ventricosa</name>
    <dbReference type="NCBI Taxonomy" id="182803"/>
    <lineage>
        <taxon>Eukaryota</taxon>
        <taxon>Metazoa</taxon>
        <taxon>Ecdysozoa</taxon>
        <taxon>Arthropoda</taxon>
        <taxon>Chelicerata</taxon>
        <taxon>Arachnida</taxon>
        <taxon>Araneae</taxon>
        <taxon>Araneomorphae</taxon>
        <taxon>Entelegynae</taxon>
        <taxon>Araneoidea</taxon>
        <taxon>Araneidae</taxon>
        <taxon>Araneus</taxon>
    </lineage>
</organism>
<keyword evidence="2" id="KW-1185">Reference proteome</keyword>
<dbReference type="EMBL" id="BGPR01006774">
    <property type="protein sequence ID" value="GBN21760.1"/>
    <property type="molecule type" value="Genomic_DNA"/>
</dbReference>